<accession>A0A7R8UYW8</accession>
<dbReference type="InterPro" id="IPR051367">
    <property type="entry name" value="mRNA_TranslReg/HistoneTransl"/>
</dbReference>
<dbReference type="SMART" id="SM00543">
    <property type="entry name" value="MIF4G"/>
    <property type="match status" value="1"/>
</dbReference>
<keyword evidence="3" id="KW-0810">Translation regulation</keyword>
<evidence type="ECO:0000256" key="1">
    <source>
        <dbReference type="ARBA" id="ARBA00004496"/>
    </source>
</evidence>
<dbReference type="OrthoDB" id="8171816at2759"/>
<keyword evidence="2" id="KW-0963">Cytoplasm</keyword>
<feature type="compositionally biased region" description="Polar residues" evidence="4">
    <location>
        <begin position="51"/>
        <end position="68"/>
    </location>
</feature>
<dbReference type="InterPro" id="IPR016024">
    <property type="entry name" value="ARM-type_fold"/>
</dbReference>
<name>A0A7R8UYW8_HERIL</name>
<reference evidence="6 7" key="1">
    <citation type="submission" date="2020-11" db="EMBL/GenBank/DDBJ databases">
        <authorList>
            <person name="Wallbank WR R."/>
            <person name="Pardo Diaz C."/>
            <person name="Kozak K."/>
            <person name="Martin S."/>
            <person name="Jiggins C."/>
            <person name="Moest M."/>
            <person name="Warren A I."/>
            <person name="Generalovic N T."/>
            <person name="Byers J.R.P. K."/>
            <person name="Montejo-Kovacevich G."/>
            <person name="Yen C E."/>
        </authorList>
    </citation>
    <scope>NUCLEOTIDE SEQUENCE [LARGE SCALE GENOMIC DNA]</scope>
</reference>
<organism evidence="6 7">
    <name type="scientific">Hermetia illucens</name>
    <name type="common">Black soldier fly</name>
    <dbReference type="NCBI Taxonomy" id="343691"/>
    <lineage>
        <taxon>Eukaryota</taxon>
        <taxon>Metazoa</taxon>
        <taxon>Ecdysozoa</taxon>
        <taxon>Arthropoda</taxon>
        <taxon>Hexapoda</taxon>
        <taxon>Insecta</taxon>
        <taxon>Pterygota</taxon>
        <taxon>Neoptera</taxon>
        <taxon>Endopterygota</taxon>
        <taxon>Diptera</taxon>
        <taxon>Brachycera</taxon>
        <taxon>Stratiomyomorpha</taxon>
        <taxon>Stratiomyidae</taxon>
        <taxon>Hermetiinae</taxon>
        <taxon>Hermetia</taxon>
    </lineage>
</organism>
<dbReference type="EMBL" id="LR899012">
    <property type="protein sequence ID" value="CAD7089051.1"/>
    <property type="molecule type" value="Genomic_DNA"/>
</dbReference>
<dbReference type="InterPro" id="IPR003890">
    <property type="entry name" value="MIF4G-like_typ-3"/>
</dbReference>
<protein>
    <recommendedName>
        <fullName evidence="5">MIF4G domain-containing protein</fullName>
    </recommendedName>
</protein>
<feature type="region of interest" description="Disordered" evidence="4">
    <location>
        <begin position="101"/>
        <end position="160"/>
    </location>
</feature>
<dbReference type="PANTHER" id="PTHR23254:SF15">
    <property type="entry name" value="POLYADENYLATE-BINDING PROTEIN-INTERACTING PROTEIN 1"/>
    <property type="match status" value="1"/>
</dbReference>
<dbReference type="GO" id="GO:0005737">
    <property type="term" value="C:cytoplasm"/>
    <property type="evidence" value="ECO:0007669"/>
    <property type="project" value="UniProtKB-SubCell"/>
</dbReference>
<dbReference type="GO" id="GO:0006446">
    <property type="term" value="P:regulation of translational initiation"/>
    <property type="evidence" value="ECO:0007669"/>
    <property type="project" value="TreeGrafter"/>
</dbReference>
<feature type="compositionally biased region" description="Basic and acidic residues" evidence="4">
    <location>
        <begin position="8"/>
        <end position="20"/>
    </location>
</feature>
<dbReference type="GO" id="GO:0003723">
    <property type="term" value="F:RNA binding"/>
    <property type="evidence" value="ECO:0007669"/>
    <property type="project" value="InterPro"/>
</dbReference>
<evidence type="ECO:0000313" key="6">
    <source>
        <dbReference type="EMBL" id="CAD7089051.1"/>
    </source>
</evidence>
<comment type="subcellular location">
    <subcellularLocation>
        <location evidence="1">Cytoplasm</location>
    </subcellularLocation>
</comment>
<evidence type="ECO:0000256" key="4">
    <source>
        <dbReference type="SAM" id="MobiDB-lite"/>
    </source>
</evidence>
<evidence type="ECO:0000259" key="5">
    <source>
        <dbReference type="SMART" id="SM00543"/>
    </source>
</evidence>
<dbReference type="AlphaFoldDB" id="A0A7R8UYW8"/>
<keyword evidence="7" id="KW-1185">Reference proteome</keyword>
<dbReference type="SUPFAM" id="SSF48371">
    <property type="entry name" value="ARM repeat"/>
    <property type="match status" value="1"/>
</dbReference>
<dbReference type="Proteomes" id="UP000594454">
    <property type="component" value="Chromosome 4"/>
</dbReference>
<dbReference type="Pfam" id="PF02854">
    <property type="entry name" value="MIF4G"/>
    <property type="match status" value="1"/>
</dbReference>
<gene>
    <name evidence="6" type="ORF">HERILL_LOCUS11632</name>
</gene>
<proteinExistence type="predicted"/>
<feature type="region of interest" description="Disordered" evidence="4">
    <location>
        <begin position="1"/>
        <end position="87"/>
    </location>
</feature>
<evidence type="ECO:0000256" key="2">
    <source>
        <dbReference type="ARBA" id="ARBA00022490"/>
    </source>
</evidence>
<dbReference type="PANTHER" id="PTHR23254">
    <property type="entry name" value="EIF4G DOMAIN PROTEIN"/>
    <property type="match status" value="1"/>
</dbReference>
<evidence type="ECO:0000256" key="3">
    <source>
        <dbReference type="ARBA" id="ARBA00022845"/>
    </source>
</evidence>
<evidence type="ECO:0000313" key="7">
    <source>
        <dbReference type="Proteomes" id="UP000594454"/>
    </source>
</evidence>
<feature type="domain" description="MIF4G" evidence="5">
    <location>
        <begin position="167"/>
        <end position="368"/>
    </location>
</feature>
<dbReference type="Gene3D" id="1.25.40.180">
    <property type="match status" value="1"/>
</dbReference>
<sequence length="459" mass="52247">MDNPGRAIWDRDMEYSDMRKPHGRGGGGGGGAQTSNHTLSPDAKEFIPRSKPQTDAQMPQQLPHQNHGGQYADYRNSPQAPSHRGSGLHDRLLMQQFPNNGAHHQHQQYEYSRSNASSNSHHHHSNHHSVQNRLKNTNNQNYQNSTNNANSESSQANQMTDEESVALTYITEAVKFLNEDPGLFDSLESHLCKAFAKFGDSEFILSNAMEIIFVQSIEEQNFRYMGAKLYRLLDLINPQPSSVFRRLLNCKLTYHQEEVLNYMTHEQAKVRATTLFLAELYMQLKSETFRIKEIAHNIIYTINQLLRTSSPENIKCICLTLKLCGYELEMDFPDDVREIMAKLNQKVNNVDVGTSRILETVLLLQKNNWGHTEAANQSSPVNESPASYSGLPVFYGPDGEVMTEEENSFLQSHIPHDVDTENDCDDCDILDPDLEMDPEIESAYEDFLKQKPKHINKSC</sequence>
<feature type="compositionally biased region" description="Low complexity" evidence="4">
    <location>
        <begin position="136"/>
        <end position="158"/>
    </location>
</feature>
<dbReference type="GO" id="GO:0008494">
    <property type="term" value="F:translation activator activity"/>
    <property type="evidence" value="ECO:0007669"/>
    <property type="project" value="TreeGrafter"/>
</dbReference>